<accession>R7TUA4</accession>
<feature type="region of interest" description="Disordered" evidence="2">
    <location>
        <begin position="211"/>
        <end position="269"/>
    </location>
</feature>
<dbReference type="HOGENOM" id="CLU_279426_0_0_1"/>
<keyword evidence="1" id="KW-0862">Zinc</keyword>
<dbReference type="STRING" id="283909.R7TUA4"/>
<dbReference type="PROSITE" id="PS50157">
    <property type="entry name" value="ZINC_FINGER_C2H2_2"/>
    <property type="match status" value="3"/>
</dbReference>
<dbReference type="EnsemblMetazoa" id="CapteT196053">
    <property type="protein sequence ID" value="CapteP196053"/>
    <property type="gene ID" value="CapteG196053"/>
</dbReference>
<keyword evidence="6" id="KW-1185">Reference proteome</keyword>
<evidence type="ECO:0000313" key="6">
    <source>
        <dbReference type="Proteomes" id="UP000014760"/>
    </source>
</evidence>
<dbReference type="AlphaFoldDB" id="R7TUA4"/>
<reference evidence="6" key="1">
    <citation type="submission" date="2012-12" db="EMBL/GenBank/DDBJ databases">
        <authorList>
            <person name="Hellsten U."/>
            <person name="Grimwood J."/>
            <person name="Chapman J.A."/>
            <person name="Shapiro H."/>
            <person name="Aerts A."/>
            <person name="Otillar R.P."/>
            <person name="Terry A.Y."/>
            <person name="Boore J.L."/>
            <person name="Simakov O."/>
            <person name="Marletaz F."/>
            <person name="Cho S.-J."/>
            <person name="Edsinger-Gonzales E."/>
            <person name="Havlak P."/>
            <person name="Kuo D.-H."/>
            <person name="Larsson T."/>
            <person name="Lv J."/>
            <person name="Arendt D."/>
            <person name="Savage R."/>
            <person name="Osoegawa K."/>
            <person name="de Jong P."/>
            <person name="Lindberg D.R."/>
            <person name="Seaver E.C."/>
            <person name="Weisblat D.A."/>
            <person name="Putnam N.H."/>
            <person name="Grigoriev I.V."/>
            <person name="Rokhsar D.S."/>
        </authorList>
    </citation>
    <scope>NUCLEOTIDE SEQUENCE</scope>
    <source>
        <strain evidence="6">I ESC-2004</strain>
    </source>
</reference>
<dbReference type="OrthoDB" id="10066279at2759"/>
<dbReference type="InterPro" id="IPR013087">
    <property type="entry name" value="Znf_C2H2_type"/>
</dbReference>
<feature type="compositionally biased region" description="Low complexity" evidence="2">
    <location>
        <begin position="232"/>
        <end position="241"/>
    </location>
</feature>
<evidence type="ECO:0000256" key="2">
    <source>
        <dbReference type="SAM" id="MobiDB-lite"/>
    </source>
</evidence>
<feature type="domain" description="C2H2-type" evidence="3">
    <location>
        <begin position="420"/>
        <end position="448"/>
    </location>
</feature>
<feature type="compositionally biased region" description="Basic and acidic residues" evidence="2">
    <location>
        <begin position="784"/>
        <end position="808"/>
    </location>
</feature>
<reference evidence="4 6" key="2">
    <citation type="journal article" date="2013" name="Nature">
        <title>Insights into bilaterian evolution from three spiralian genomes.</title>
        <authorList>
            <person name="Simakov O."/>
            <person name="Marletaz F."/>
            <person name="Cho S.J."/>
            <person name="Edsinger-Gonzales E."/>
            <person name="Havlak P."/>
            <person name="Hellsten U."/>
            <person name="Kuo D.H."/>
            <person name="Larsson T."/>
            <person name="Lv J."/>
            <person name="Arendt D."/>
            <person name="Savage R."/>
            <person name="Osoegawa K."/>
            <person name="de Jong P."/>
            <person name="Grimwood J."/>
            <person name="Chapman J.A."/>
            <person name="Shapiro H."/>
            <person name="Aerts A."/>
            <person name="Otillar R.P."/>
            <person name="Terry A.Y."/>
            <person name="Boore J.L."/>
            <person name="Grigoriev I.V."/>
            <person name="Lindberg D.R."/>
            <person name="Seaver E.C."/>
            <person name="Weisblat D.A."/>
            <person name="Putnam N.H."/>
            <person name="Rokhsar D.S."/>
        </authorList>
    </citation>
    <scope>NUCLEOTIDE SEQUENCE</scope>
    <source>
        <strain evidence="4 6">I ESC-2004</strain>
    </source>
</reference>
<dbReference type="PANTHER" id="PTHR21020">
    <property type="entry name" value="ZINC FINGER PROTEIN 800"/>
    <property type="match status" value="1"/>
</dbReference>
<gene>
    <name evidence="4" type="ORF">CAPTEDRAFT_196053</name>
</gene>
<feature type="compositionally biased region" description="Polar residues" evidence="2">
    <location>
        <begin position="102"/>
        <end position="122"/>
    </location>
</feature>
<dbReference type="EMBL" id="KB308638">
    <property type="protein sequence ID" value="ELT97172.1"/>
    <property type="molecule type" value="Genomic_DNA"/>
</dbReference>
<feature type="compositionally biased region" description="Basic and acidic residues" evidence="2">
    <location>
        <begin position="211"/>
        <end position="231"/>
    </location>
</feature>
<feature type="compositionally biased region" description="Basic and acidic residues" evidence="2">
    <location>
        <begin position="740"/>
        <end position="754"/>
    </location>
</feature>
<feature type="compositionally biased region" description="Low complexity" evidence="2">
    <location>
        <begin position="970"/>
        <end position="980"/>
    </location>
</feature>
<feature type="compositionally biased region" description="Basic and acidic residues" evidence="2">
    <location>
        <begin position="156"/>
        <end position="194"/>
    </location>
</feature>
<name>R7TUA4_CAPTE</name>
<feature type="compositionally biased region" description="Polar residues" evidence="2">
    <location>
        <begin position="912"/>
        <end position="922"/>
    </location>
</feature>
<feature type="region of interest" description="Disordered" evidence="2">
    <location>
        <begin position="863"/>
        <end position="922"/>
    </location>
</feature>
<feature type="region of interest" description="Disordered" evidence="2">
    <location>
        <begin position="963"/>
        <end position="988"/>
    </location>
</feature>
<feature type="region of interest" description="Disordered" evidence="2">
    <location>
        <begin position="683"/>
        <end position="707"/>
    </location>
</feature>
<evidence type="ECO:0000256" key="1">
    <source>
        <dbReference type="PROSITE-ProRule" id="PRU00042"/>
    </source>
</evidence>
<feature type="compositionally biased region" description="Basic and acidic residues" evidence="2">
    <location>
        <begin position="313"/>
        <end position="331"/>
    </location>
</feature>
<organism evidence="4">
    <name type="scientific">Capitella teleta</name>
    <name type="common">Polychaete worm</name>
    <dbReference type="NCBI Taxonomy" id="283909"/>
    <lineage>
        <taxon>Eukaryota</taxon>
        <taxon>Metazoa</taxon>
        <taxon>Spiralia</taxon>
        <taxon>Lophotrochozoa</taxon>
        <taxon>Annelida</taxon>
        <taxon>Polychaeta</taxon>
        <taxon>Sedentaria</taxon>
        <taxon>Scolecida</taxon>
        <taxon>Capitellidae</taxon>
        <taxon>Capitella</taxon>
    </lineage>
</organism>
<sequence>MSRPDLSVLKPPIHLGISGVRHIMECMETGTEEVKSALTEECDIIIECKVCKSMFRALPNYLAHKRVYCLESYQDTRLSFIQSQREEYTMIVQPEAPPGDNQPVNNQVHKSSGKSAGKTAQNTAERTILESADQTAQTPKSEEKAGQKLVENAATKSEEKVAQKAAEKAALKSAEKAGPKSTGKAEPKSAEKAAPKPAMKSILKSAEKLEHKLLVESTEKSPEKPAEESAEKTAQSSAQKQESAEESTKSSEPHSEEPMQVSADQSSKSAALDFYEKAITRCQVKGSMTKEGQIVLEVVEGNPNAMTQVVQKTTEESRTDEKPRAEKRTAETEVEEVEQEKTDETQSPHSKKAKMYLRENPKPKVRPAAVVSRTYKERLEGVPGCCITSLKCLLCGSKLSSHKSLYNHMMNMHSSTRTFYPCPYCQQSFLKPYSVVLHLEKQHKKSKRQVLRMKARLRSMAFKKLVSHSKNSIVIHNEDESEVTLGNDCPGEKANKAGKVKKGEKKKGEKEGKGGMMVSNMKPVVSLSPCVGVHKCIPCGRSFVKKDSLTRHLPFCMHRRKAITNELDPVKDVSEEEALSGPFADIDLFRGFTADMMKKVEHLIEPKMKLCRKCEADFETDDDLHHHIVKHLGLKRFKCKLCKFSCHTRSDCKYHLQSSHGSKVFGFSLLQFREYIIDLHPDKPLPRRDRSPRKYIKSADATTKSRSKKAELVETVKRSEVLTSKVLEIDPMEDDEVVEKEEKKKAKSKEEPKKKVAKKEKKNEDESEMLQVLSTRSGVKYKKPSLEEILKTKEKSGEDESKGEDARKSPPAKNSTSHDAKKEIVKRRESSREKKPPKAKFSPEPFMPVTQYKSKFVEYAPSSARKKLNISEDPSVKTDVTQAQKKESQKPRISRERTRTTPPRILRDAKSGQKSKSVASGVVQMSVTPLTASDRMKNNLGPVTVTALGPMTPLTASDLLKSNRRQSTNPASQSPSAQLPQSPPSPSLKTFDLSKAKVILSPLMTPGTPSEQLKISQSLLANTKSLLAGSKTIVVEDSKLPRLAPKPASNKDIVVLVENPSGVNNVLNAVDQAALQQTPVCTNVMYVLKDNTLTPVTQPRAGMTLVTIGGNPDVAGSCKVLSAVPIPK</sequence>
<dbReference type="SMART" id="SM00355">
    <property type="entry name" value="ZnF_C2H2"/>
    <property type="match status" value="6"/>
</dbReference>
<feature type="compositionally biased region" description="Basic residues" evidence="2">
    <location>
        <begin position="496"/>
        <end position="505"/>
    </location>
</feature>
<dbReference type="GO" id="GO:0008270">
    <property type="term" value="F:zinc ion binding"/>
    <property type="evidence" value="ECO:0007669"/>
    <property type="project" value="UniProtKB-KW"/>
</dbReference>
<dbReference type="OMA" id="MIMEVIF"/>
<feature type="region of interest" description="Disordered" evidence="2">
    <location>
        <begin position="152"/>
        <end position="198"/>
    </location>
</feature>
<feature type="region of interest" description="Disordered" evidence="2">
    <location>
        <begin position="486"/>
        <end position="517"/>
    </location>
</feature>
<dbReference type="InterPro" id="IPR039149">
    <property type="entry name" value="ZNF800"/>
</dbReference>
<feature type="compositionally biased region" description="Basic and acidic residues" evidence="2">
    <location>
        <begin position="884"/>
        <end position="911"/>
    </location>
</feature>
<evidence type="ECO:0000313" key="4">
    <source>
        <dbReference type="EMBL" id="ELT97172.1"/>
    </source>
</evidence>
<dbReference type="EMBL" id="AMQN01002200">
    <property type="status" value="NOT_ANNOTATED_CDS"/>
    <property type="molecule type" value="Genomic_DNA"/>
</dbReference>
<dbReference type="PANTHER" id="PTHR21020:SF0">
    <property type="entry name" value="ZINC FINGER PROTEIN 800"/>
    <property type="match status" value="1"/>
</dbReference>
<reference evidence="5" key="3">
    <citation type="submission" date="2015-06" db="UniProtKB">
        <authorList>
            <consortium name="EnsemblMetazoa"/>
        </authorList>
    </citation>
    <scope>IDENTIFICATION</scope>
</reference>
<evidence type="ECO:0000313" key="5">
    <source>
        <dbReference type="EnsemblMetazoa" id="CapteP196053"/>
    </source>
</evidence>
<dbReference type="Gene3D" id="3.30.160.60">
    <property type="entry name" value="Classic Zinc Finger"/>
    <property type="match status" value="2"/>
</dbReference>
<feature type="region of interest" description="Disordered" evidence="2">
    <location>
        <begin position="735"/>
        <end position="847"/>
    </location>
</feature>
<keyword evidence="1" id="KW-0863">Zinc-finger</keyword>
<proteinExistence type="predicted"/>
<feature type="region of interest" description="Disordered" evidence="2">
    <location>
        <begin position="94"/>
        <end position="122"/>
    </location>
</feature>
<dbReference type="Proteomes" id="UP000014760">
    <property type="component" value="Unassembled WGS sequence"/>
</dbReference>
<feature type="compositionally biased region" description="Basic and acidic residues" evidence="2">
    <location>
        <begin position="242"/>
        <end position="257"/>
    </location>
</feature>
<feature type="domain" description="C2H2-type" evidence="3">
    <location>
        <begin position="534"/>
        <end position="563"/>
    </location>
</feature>
<keyword evidence="1" id="KW-0479">Metal-binding</keyword>
<protein>
    <recommendedName>
        <fullName evidence="3">C2H2-type domain-containing protein</fullName>
    </recommendedName>
</protein>
<feature type="domain" description="C2H2-type" evidence="3">
    <location>
        <begin position="390"/>
        <end position="418"/>
    </location>
</feature>
<feature type="compositionally biased region" description="Basic and acidic residues" evidence="2">
    <location>
        <begin position="816"/>
        <end position="836"/>
    </location>
</feature>
<dbReference type="PROSITE" id="PS00028">
    <property type="entry name" value="ZINC_FINGER_C2H2_1"/>
    <property type="match status" value="5"/>
</dbReference>
<evidence type="ECO:0000259" key="3">
    <source>
        <dbReference type="PROSITE" id="PS50157"/>
    </source>
</evidence>
<feature type="region of interest" description="Disordered" evidence="2">
    <location>
        <begin position="308"/>
        <end position="352"/>
    </location>
</feature>